<reference evidence="8" key="1">
    <citation type="submission" date="2022-12" db="EMBL/GenBank/DDBJ databases">
        <title>Genome sequence of SJ11.</title>
        <authorList>
            <person name="Woo H."/>
        </authorList>
    </citation>
    <scope>NUCLEOTIDE SEQUENCE</scope>
    <source>
        <strain evidence="8">SJ11</strain>
    </source>
</reference>
<sequence>MLISDNLSDNELYSLLKQDNEEAFDRLYNRYWKKMLFKAVLKLQSEADAEEVVQDAFIDLWKSRHTTTIKNTFHTYLAAIIRYKIMAKIADRKKVIHQGVEDIYQLQVVDNSTQQWLSFTDLQAEIEASVAALPEKCQLVFRMSRESGLSDKQIADSLGLSQKTIEAHISKALKVLRTSIGQFLGAFLSFLLVLLFIS</sequence>
<dbReference type="Pfam" id="PF08281">
    <property type="entry name" value="Sigma70_r4_2"/>
    <property type="match status" value="1"/>
</dbReference>
<keyword evidence="2" id="KW-0805">Transcription regulation</keyword>
<organism evidence="8 9">
    <name type="scientific">Pedobacter rhodius</name>
    <dbReference type="NCBI Taxonomy" id="3004098"/>
    <lineage>
        <taxon>Bacteria</taxon>
        <taxon>Pseudomonadati</taxon>
        <taxon>Bacteroidota</taxon>
        <taxon>Sphingobacteriia</taxon>
        <taxon>Sphingobacteriales</taxon>
        <taxon>Sphingobacteriaceae</taxon>
        <taxon>Pedobacter</taxon>
    </lineage>
</organism>
<dbReference type="InterPro" id="IPR014284">
    <property type="entry name" value="RNA_pol_sigma-70_dom"/>
</dbReference>
<dbReference type="EMBL" id="JAPWGL010000004">
    <property type="protein sequence ID" value="MCZ4224868.1"/>
    <property type="molecule type" value="Genomic_DNA"/>
</dbReference>
<evidence type="ECO:0000256" key="2">
    <source>
        <dbReference type="ARBA" id="ARBA00023015"/>
    </source>
</evidence>
<dbReference type="InterPro" id="IPR036388">
    <property type="entry name" value="WH-like_DNA-bd_sf"/>
</dbReference>
<dbReference type="InterPro" id="IPR000792">
    <property type="entry name" value="Tscrpt_reg_LuxR_C"/>
</dbReference>
<keyword evidence="5" id="KW-0472">Membrane</keyword>
<protein>
    <submittedName>
        <fullName evidence="8">RNA polymerase sigma-70 factor</fullName>
    </submittedName>
</protein>
<comment type="similarity">
    <text evidence="1">Belongs to the sigma-70 factor family. ECF subfamily.</text>
</comment>
<proteinExistence type="inferred from homology"/>
<evidence type="ECO:0000259" key="7">
    <source>
        <dbReference type="Pfam" id="PF08281"/>
    </source>
</evidence>
<dbReference type="PANTHER" id="PTHR43133:SF46">
    <property type="entry name" value="RNA POLYMERASE SIGMA-70 FACTOR ECF SUBFAMILY"/>
    <property type="match status" value="1"/>
</dbReference>
<evidence type="ECO:0000313" key="8">
    <source>
        <dbReference type="EMBL" id="MCZ4224868.1"/>
    </source>
</evidence>
<dbReference type="InterPro" id="IPR014327">
    <property type="entry name" value="RNA_pol_sigma70_bacteroid"/>
</dbReference>
<evidence type="ECO:0000256" key="3">
    <source>
        <dbReference type="ARBA" id="ARBA00023082"/>
    </source>
</evidence>
<accession>A0ABT4L117</accession>
<evidence type="ECO:0000256" key="4">
    <source>
        <dbReference type="ARBA" id="ARBA00023163"/>
    </source>
</evidence>
<dbReference type="SUPFAM" id="SSF88946">
    <property type="entry name" value="Sigma2 domain of RNA polymerase sigma factors"/>
    <property type="match status" value="1"/>
</dbReference>
<dbReference type="InterPro" id="IPR013324">
    <property type="entry name" value="RNA_pol_sigma_r3/r4-like"/>
</dbReference>
<name>A0ABT4L117_9SPHI</name>
<dbReference type="PANTHER" id="PTHR43133">
    <property type="entry name" value="RNA POLYMERASE ECF-TYPE SIGMA FACTO"/>
    <property type="match status" value="1"/>
</dbReference>
<evidence type="ECO:0000256" key="1">
    <source>
        <dbReference type="ARBA" id="ARBA00010641"/>
    </source>
</evidence>
<feature type="domain" description="RNA polymerase sigma factor 70 region 4 type 2" evidence="7">
    <location>
        <begin position="125"/>
        <end position="174"/>
    </location>
</feature>
<keyword evidence="5" id="KW-0812">Transmembrane</keyword>
<dbReference type="Pfam" id="PF04542">
    <property type="entry name" value="Sigma70_r2"/>
    <property type="match status" value="1"/>
</dbReference>
<dbReference type="Proteomes" id="UP001144341">
    <property type="component" value="Unassembled WGS sequence"/>
</dbReference>
<dbReference type="InterPro" id="IPR013325">
    <property type="entry name" value="RNA_pol_sigma_r2"/>
</dbReference>
<dbReference type="InterPro" id="IPR007627">
    <property type="entry name" value="RNA_pol_sigma70_r2"/>
</dbReference>
<feature type="domain" description="RNA polymerase sigma-70 region 2" evidence="6">
    <location>
        <begin position="37"/>
        <end position="93"/>
    </location>
</feature>
<gene>
    <name evidence="8" type="ORF">O0931_16265</name>
</gene>
<feature type="transmembrane region" description="Helical" evidence="5">
    <location>
        <begin position="180"/>
        <end position="197"/>
    </location>
</feature>
<keyword evidence="3" id="KW-0731">Sigma factor</keyword>
<keyword evidence="5" id="KW-1133">Transmembrane helix</keyword>
<keyword evidence="4" id="KW-0804">Transcription</keyword>
<dbReference type="Gene3D" id="1.10.10.10">
    <property type="entry name" value="Winged helix-like DNA-binding domain superfamily/Winged helix DNA-binding domain"/>
    <property type="match status" value="1"/>
</dbReference>
<dbReference type="NCBIfam" id="TIGR02985">
    <property type="entry name" value="Sig70_bacteroi1"/>
    <property type="match status" value="1"/>
</dbReference>
<evidence type="ECO:0000259" key="6">
    <source>
        <dbReference type="Pfam" id="PF04542"/>
    </source>
</evidence>
<dbReference type="InterPro" id="IPR039425">
    <property type="entry name" value="RNA_pol_sigma-70-like"/>
</dbReference>
<dbReference type="InterPro" id="IPR013249">
    <property type="entry name" value="RNA_pol_sigma70_r4_t2"/>
</dbReference>
<dbReference type="NCBIfam" id="TIGR02937">
    <property type="entry name" value="sigma70-ECF"/>
    <property type="match status" value="1"/>
</dbReference>
<evidence type="ECO:0000256" key="5">
    <source>
        <dbReference type="SAM" id="Phobius"/>
    </source>
</evidence>
<comment type="caution">
    <text evidence="8">The sequence shown here is derived from an EMBL/GenBank/DDBJ whole genome shotgun (WGS) entry which is preliminary data.</text>
</comment>
<evidence type="ECO:0000313" key="9">
    <source>
        <dbReference type="Proteomes" id="UP001144341"/>
    </source>
</evidence>
<dbReference type="Gene3D" id="1.10.1740.10">
    <property type="match status" value="1"/>
</dbReference>
<keyword evidence="9" id="KW-1185">Reference proteome</keyword>
<dbReference type="RefSeq" id="WP_269416531.1">
    <property type="nucleotide sequence ID" value="NZ_JAPWGL010000004.1"/>
</dbReference>
<dbReference type="PRINTS" id="PR00038">
    <property type="entry name" value="HTHLUXR"/>
</dbReference>
<dbReference type="SUPFAM" id="SSF88659">
    <property type="entry name" value="Sigma3 and sigma4 domains of RNA polymerase sigma factors"/>
    <property type="match status" value="1"/>
</dbReference>